<evidence type="ECO:0000313" key="5">
    <source>
        <dbReference type="Proteomes" id="UP000016412"/>
    </source>
</evidence>
<reference evidence="5 6" key="1">
    <citation type="submission" date="2013-08" db="EMBL/GenBank/DDBJ databases">
        <authorList>
            <person name="Durkin A.S."/>
            <person name="Haft D.R."/>
            <person name="McCorrison J."/>
            <person name="Torralba M."/>
            <person name="Gillis M."/>
            <person name="Haft D.H."/>
            <person name="Methe B."/>
            <person name="Sutton G."/>
            <person name="Nelson K.E."/>
        </authorList>
    </citation>
    <scope>NUCLEOTIDE SEQUENCE [LARGE SCALE GENOMIC DNA]</scope>
    <source>
        <strain evidence="4 6">ATCC 35536</strain>
        <strain evidence="3 5">VPI DR56BR1116</strain>
    </source>
</reference>
<evidence type="ECO:0000313" key="3">
    <source>
        <dbReference type="EMBL" id="ERF59387.1"/>
    </source>
</evidence>
<gene>
    <name evidence="4" type="ORF">HMPREF0860_0885</name>
    <name evidence="3" type="ORF">HMPREF1325_0331</name>
</gene>
<accession>U1F5Z8</accession>
<dbReference type="InterPro" id="IPR035940">
    <property type="entry name" value="CAP_sf"/>
</dbReference>
<evidence type="ECO:0000313" key="4">
    <source>
        <dbReference type="EMBL" id="ERK01188.1"/>
    </source>
</evidence>
<evidence type="ECO:0000259" key="2">
    <source>
        <dbReference type="Pfam" id="PF00188"/>
    </source>
</evidence>
<dbReference type="STRING" id="1125725.HMPREF1325_0331"/>
<dbReference type="EMBL" id="AVQI01000060">
    <property type="protein sequence ID" value="ERK01188.1"/>
    <property type="molecule type" value="Genomic_DNA"/>
</dbReference>
<keyword evidence="6" id="KW-1185">Reference proteome</keyword>
<name>U1F5Z8_TRESO</name>
<dbReference type="PANTHER" id="PTHR31157:SF1">
    <property type="entry name" value="SCP DOMAIN-CONTAINING PROTEIN"/>
    <property type="match status" value="1"/>
</dbReference>
<feature type="signal peptide" evidence="1">
    <location>
        <begin position="1"/>
        <end position="33"/>
    </location>
</feature>
<dbReference type="OrthoDB" id="7550377at2"/>
<keyword evidence="1" id="KW-0732">Signal</keyword>
<evidence type="ECO:0000256" key="1">
    <source>
        <dbReference type="SAM" id="SignalP"/>
    </source>
</evidence>
<dbReference type="PANTHER" id="PTHR31157">
    <property type="entry name" value="SCP DOMAIN-CONTAINING PROTEIN"/>
    <property type="match status" value="1"/>
</dbReference>
<dbReference type="eggNOG" id="COG2340">
    <property type="taxonomic scope" value="Bacteria"/>
</dbReference>
<dbReference type="EMBL" id="AUZJ01000072">
    <property type="protein sequence ID" value="ERF59387.1"/>
    <property type="molecule type" value="Genomic_DNA"/>
</dbReference>
<feature type="domain" description="SCP" evidence="2">
    <location>
        <begin position="49"/>
        <end position="197"/>
    </location>
</feature>
<protein>
    <submittedName>
        <fullName evidence="3">Cysteine-rich secretory family protein</fullName>
    </submittedName>
</protein>
<comment type="caution">
    <text evidence="3">The sequence shown here is derived from an EMBL/GenBank/DDBJ whole genome shotgun (WGS) entry which is preliminary data.</text>
</comment>
<dbReference type="Proteomes" id="UP000016646">
    <property type="component" value="Unassembled WGS sequence"/>
</dbReference>
<proteinExistence type="predicted"/>
<dbReference type="Pfam" id="PF00188">
    <property type="entry name" value="CAP"/>
    <property type="match status" value="1"/>
</dbReference>
<feature type="chain" id="PRO_5004609850" evidence="1">
    <location>
        <begin position="34"/>
        <end position="199"/>
    </location>
</feature>
<dbReference type="Gene3D" id="3.40.33.10">
    <property type="entry name" value="CAP"/>
    <property type="match status" value="1"/>
</dbReference>
<organism evidence="3 5">
    <name type="scientific">Treponema socranskii subsp. socranskii VPI DR56BR1116 = ATCC 35536</name>
    <dbReference type="NCBI Taxonomy" id="1125725"/>
    <lineage>
        <taxon>Bacteria</taxon>
        <taxon>Pseudomonadati</taxon>
        <taxon>Spirochaetota</taxon>
        <taxon>Spirochaetia</taxon>
        <taxon>Spirochaetales</taxon>
        <taxon>Treponemataceae</taxon>
        <taxon>Treponema</taxon>
    </lineage>
</organism>
<dbReference type="InterPro" id="IPR014044">
    <property type="entry name" value="CAP_dom"/>
</dbReference>
<sequence length="199" mass="22040">MKNPKTKHIVKIIKMSAAALLLAVISVSCGNMAEDPNAAYFAKLENDVLDEINKARTNPKEYAEKYLVPYVENGNASEAMKECIIEMKNTKALKALQPSKKLTLAAKEWVNVQGPGGGVGHGNTGERIHKQGLYPHTWSENISYGYNDARKIVIQLLEDDKVPGREHRKTILSRAYTHVGIGCGPHKIYNFMCVQDFAG</sequence>
<dbReference type="PATRIC" id="fig|1125725.3.peg.2684"/>
<dbReference type="AlphaFoldDB" id="U1F5Z8"/>
<evidence type="ECO:0000313" key="6">
    <source>
        <dbReference type="Proteomes" id="UP000016646"/>
    </source>
</evidence>
<dbReference type="SUPFAM" id="SSF55797">
    <property type="entry name" value="PR-1-like"/>
    <property type="match status" value="1"/>
</dbReference>
<dbReference type="RefSeq" id="WP_021331661.1">
    <property type="nucleotide sequence ID" value="NZ_AUZJ01000072.1"/>
</dbReference>
<dbReference type="PROSITE" id="PS51257">
    <property type="entry name" value="PROKAR_LIPOPROTEIN"/>
    <property type="match status" value="1"/>
</dbReference>
<dbReference type="CDD" id="cd05379">
    <property type="entry name" value="CAP_bacterial"/>
    <property type="match status" value="1"/>
</dbReference>
<dbReference type="Proteomes" id="UP000016412">
    <property type="component" value="Unassembled WGS sequence"/>
</dbReference>